<keyword evidence="8" id="KW-1185">Reference proteome</keyword>
<dbReference type="GO" id="GO:0006635">
    <property type="term" value="P:fatty acid beta-oxidation"/>
    <property type="evidence" value="ECO:0007669"/>
    <property type="project" value="TreeGrafter"/>
</dbReference>
<evidence type="ECO:0000256" key="4">
    <source>
        <dbReference type="ARBA" id="ARBA00023136"/>
    </source>
</evidence>
<dbReference type="GO" id="GO:0140359">
    <property type="term" value="F:ABC-type transporter activity"/>
    <property type="evidence" value="ECO:0007669"/>
    <property type="project" value="InterPro"/>
</dbReference>
<feature type="region of interest" description="Disordered" evidence="5">
    <location>
        <begin position="1"/>
        <end position="42"/>
    </location>
</feature>
<feature type="compositionally biased region" description="Acidic residues" evidence="5">
    <location>
        <begin position="97"/>
        <end position="108"/>
    </location>
</feature>
<accession>A0A2G5B983</accession>
<dbReference type="EMBL" id="KZ303506">
    <property type="protein sequence ID" value="PIA15564.1"/>
    <property type="molecule type" value="Genomic_DNA"/>
</dbReference>
<evidence type="ECO:0000313" key="7">
    <source>
        <dbReference type="EMBL" id="PIA15564.1"/>
    </source>
</evidence>
<keyword evidence="2" id="KW-0812">Transmembrane</keyword>
<dbReference type="OrthoDB" id="422637at2759"/>
<dbReference type="PANTHER" id="PTHR11384:SF67">
    <property type="entry name" value="ATP-BINDING CASSETTE SUB-FAMILY D MEMBER 1"/>
    <property type="match status" value="1"/>
</dbReference>
<keyword evidence="4" id="KW-0472">Membrane</keyword>
<feature type="region of interest" description="Disordered" evidence="5">
    <location>
        <begin position="69"/>
        <end position="214"/>
    </location>
</feature>
<feature type="region of interest" description="Disordered" evidence="5">
    <location>
        <begin position="610"/>
        <end position="632"/>
    </location>
</feature>
<dbReference type="GO" id="GO:0042760">
    <property type="term" value="P:very long-chain fatty acid catabolic process"/>
    <property type="evidence" value="ECO:0007669"/>
    <property type="project" value="TreeGrafter"/>
</dbReference>
<dbReference type="GO" id="GO:0015910">
    <property type="term" value="P:long-chain fatty acid import into peroxisome"/>
    <property type="evidence" value="ECO:0007669"/>
    <property type="project" value="TreeGrafter"/>
</dbReference>
<evidence type="ECO:0000259" key="6">
    <source>
        <dbReference type="Pfam" id="PF06472"/>
    </source>
</evidence>
<feature type="region of interest" description="Disordered" evidence="5">
    <location>
        <begin position="234"/>
        <end position="271"/>
    </location>
</feature>
<keyword evidence="1" id="KW-0813">Transport</keyword>
<dbReference type="PANTHER" id="PTHR11384">
    <property type="entry name" value="ATP-BINDING CASSETTE, SUB-FAMILY D MEMBER"/>
    <property type="match status" value="1"/>
</dbReference>
<dbReference type="InterPro" id="IPR011527">
    <property type="entry name" value="ABC1_TM_dom"/>
</dbReference>
<keyword evidence="3" id="KW-1133">Transmembrane helix</keyword>
<dbReference type="AlphaFoldDB" id="A0A2G5B983"/>
<evidence type="ECO:0000256" key="2">
    <source>
        <dbReference type="ARBA" id="ARBA00022692"/>
    </source>
</evidence>
<feature type="region of interest" description="Disordered" evidence="5">
    <location>
        <begin position="283"/>
        <end position="310"/>
    </location>
</feature>
<gene>
    <name evidence="7" type="ORF">COEREDRAFT_81893</name>
</gene>
<dbReference type="Proteomes" id="UP000242474">
    <property type="component" value="Unassembled WGS sequence"/>
</dbReference>
<sequence length="797" mass="87635">MAPETSSAALSEHSSSTDMNSHRGDAAAASTMEPPDNDQDAAFGADVLTARVISAGKTYAAVAAAGLEESNAVGRPMSSDSQSPVESAEGQYATDGYTEDSYSDEYTEESIFSDSNYSSRDGDDADSRNGQSNDDDAAFVKREAPRSNEGLDTSLSSGAVSPNPTDLLNSSRAAEALAPSHRFVSHTPWGSSTGRLTRGQRQKERPWDNPNAASELSHEQFPSFVDTLQGLSQNLAHNGSREPPNDAGAAGIGNQQDSNAYGRGHTPGNIRPDYLHAQAAAYSHSGDRAYHGASQQQQQLYNHHQHEMRQQPHDTTMGQVVNVVSVQQGTKDYNQLQQQIHREQMLQKDTIDGKLVQGQRGTRIVTIAQFIKSVSRLLGIGFPSIGCTEARLTAALVAILGVRTGLDVWFSNFNARCVRAVVTYDRATLLRRLLPEYLGMMLPMAAVNQAIKWVISSLTIALRVRLGRYAHERYVDGITNITWNHLHHQGLDGSTPAYERPDWLLTVQIHRFADMFPKLLADVVKPTMDWFVFSRLLSRVIGRKGSLTMVLYVVLANIVIRVCSPPTGKHASHLTQLEEKYRNVYARVSSIIQRAAAASTPMVFQQKTQGTNSTNFLSPNPSPHATTPHTLDMQPINSQQQRQQTFVPRVQEEFRQKAKDSLDSSLDNVVSSVVSTNIRRFFGGVGETILAKYGATLTAYYLLSRPLCSPGRRLASEILHDPAAVMMSYSRNSAYLINLSQATTRLLLMVNDLPKFVWSTVKVDRLLRSLDVHSRYHSAVENLPGNVNSNSSQYSTD</sequence>
<evidence type="ECO:0000256" key="3">
    <source>
        <dbReference type="ARBA" id="ARBA00022989"/>
    </source>
</evidence>
<feature type="compositionally biased region" description="Low complexity" evidence="5">
    <location>
        <begin position="1"/>
        <end position="17"/>
    </location>
</feature>
<dbReference type="GO" id="GO:0005524">
    <property type="term" value="F:ATP binding"/>
    <property type="evidence" value="ECO:0007669"/>
    <property type="project" value="InterPro"/>
</dbReference>
<feature type="compositionally biased region" description="Polar residues" evidence="5">
    <location>
        <begin position="150"/>
        <end position="172"/>
    </location>
</feature>
<reference evidence="7 8" key="1">
    <citation type="journal article" date="2015" name="Genome Biol. Evol.">
        <title>Phylogenomic analyses indicate that early fungi evolved digesting cell walls of algal ancestors of land plants.</title>
        <authorList>
            <person name="Chang Y."/>
            <person name="Wang S."/>
            <person name="Sekimoto S."/>
            <person name="Aerts A.L."/>
            <person name="Choi C."/>
            <person name="Clum A."/>
            <person name="LaButti K.M."/>
            <person name="Lindquist E.A."/>
            <person name="Yee Ngan C."/>
            <person name="Ohm R.A."/>
            <person name="Salamov A.A."/>
            <person name="Grigoriev I.V."/>
            <person name="Spatafora J.W."/>
            <person name="Berbee M.L."/>
        </authorList>
    </citation>
    <scope>NUCLEOTIDE SEQUENCE [LARGE SCALE GENOMIC DNA]</scope>
    <source>
        <strain evidence="7 8">NRRL 1564</strain>
    </source>
</reference>
<evidence type="ECO:0000313" key="8">
    <source>
        <dbReference type="Proteomes" id="UP000242474"/>
    </source>
</evidence>
<organism evidence="7 8">
    <name type="scientific">Coemansia reversa (strain ATCC 12441 / NRRL 1564)</name>
    <dbReference type="NCBI Taxonomy" id="763665"/>
    <lineage>
        <taxon>Eukaryota</taxon>
        <taxon>Fungi</taxon>
        <taxon>Fungi incertae sedis</taxon>
        <taxon>Zoopagomycota</taxon>
        <taxon>Kickxellomycotina</taxon>
        <taxon>Kickxellomycetes</taxon>
        <taxon>Kickxellales</taxon>
        <taxon>Kickxellaceae</taxon>
        <taxon>Coemansia</taxon>
    </lineage>
</organism>
<proteinExistence type="predicted"/>
<feature type="domain" description="ABC transmembrane type-1" evidence="6">
    <location>
        <begin position="377"/>
        <end position="589"/>
    </location>
</feature>
<dbReference type="GO" id="GO:0007031">
    <property type="term" value="P:peroxisome organization"/>
    <property type="evidence" value="ECO:0007669"/>
    <property type="project" value="TreeGrafter"/>
</dbReference>
<dbReference type="InterPro" id="IPR050835">
    <property type="entry name" value="ABC_transporter_sub-D"/>
</dbReference>
<dbReference type="GO" id="GO:0005778">
    <property type="term" value="C:peroxisomal membrane"/>
    <property type="evidence" value="ECO:0007669"/>
    <property type="project" value="TreeGrafter"/>
</dbReference>
<dbReference type="STRING" id="763665.A0A2G5B983"/>
<evidence type="ECO:0000256" key="5">
    <source>
        <dbReference type="SAM" id="MobiDB-lite"/>
    </source>
</evidence>
<name>A0A2G5B983_COERN</name>
<dbReference type="Pfam" id="PF06472">
    <property type="entry name" value="ABC_membrane_2"/>
    <property type="match status" value="1"/>
</dbReference>
<protein>
    <recommendedName>
        <fullName evidence="6">ABC transmembrane type-1 domain-containing protein</fullName>
    </recommendedName>
</protein>
<dbReference type="GO" id="GO:0005324">
    <property type="term" value="F:long-chain fatty acid transmembrane transporter activity"/>
    <property type="evidence" value="ECO:0007669"/>
    <property type="project" value="TreeGrafter"/>
</dbReference>
<evidence type="ECO:0000256" key="1">
    <source>
        <dbReference type="ARBA" id="ARBA00022448"/>
    </source>
</evidence>